<proteinExistence type="inferred from homology"/>
<comment type="caution">
    <text evidence="6">The sequence shown here is derived from an EMBL/GenBank/DDBJ whole genome shotgun (WGS) entry which is preliminary data.</text>
</comment>
<organism evidence="6 7">
    <name type="scientific">Paenibacillus mendelii</name>
    <dbReference type="NCBI Taxonomy" id="206163"/>
    <lineage>
        <taxon>Bacteria</taxon>
        <taxon>Bacillati</taxon>
        <taxon>Bacillota</taxon>
        <taxon>Bacilli</taxon>
        <taxon>Bacillales</taxon>
        <taxon>Paenibacillaceae</taxon>
        <taxon>Paenibacillus</taxon>
    </lineage>
</organism>
<reference evidence="6 7" key="1">
    <citation type="submission" date="2024-09" db="EMBL/GenBank/DDBJ databases">
        <authorList>
            <person name="Sun Q."/>
            <person name="Mori K."/>
        </authorList>
    </citation>
    <scope>NUCLEOTIDE SEQUENCE [LARGE SCALE GENOMIC DNA]</scope>
    <source>
        <strain evidence="6 7">CCM 4839</strain>
    </source>
</reference>
<feature type="domain" description="Multidrug resistance protein MdtA-like C-terminal permuted SH3" evidence="5">
    <location>
        <begin position="289"/>
        <end position="344"/>
    </location>
</feature>
<dbReference type="Gene3D" id="2.40.50.100">
    <property type="match status" value="1"/>
</dbReference>
<evidence type="ECO:0000256" key="1">
    <source>
        <dbReference type="ARBA" id="ARBA00004196"/>
    </source>
</evidence>
<dbReference type="EMBL" id="JBHLVF010000017">
    <property type="protein sequence ID" value="MFC0392170.1"/>
    <property type="molecule type" value="Genomic_DNA"/>
</dbReference>
<dbReference type="Gene3D" id="2.40.420.20">
    <property type="match status" value="1"/>
</dbReference>
<evidence type="ECO:0000313" key="7">
    <source>
        <dbReference type="Proteomes" id="UP001589818"/>
    </source>
</evidence>
<evidence type="ECO:0000313" key="6">
    <source>
        <dbReference type="EMBL" id="MFC0392170.1"/>
    </source>
</evidence>
<dbReference type="Proteomes" id="UP001589818">
    <property type="component" value="Unassembled WGS sequence"/>
</dbReference>
<dbReference type="NCBIfam" id="TIGR01730">
    <property type="entry name" value="RND_mfp"/>
    <property type="match status" value="1"/>
</dbReference>
<accession>A0ABV6JBA4</accession>
<dbReference type="InterPro" id="IPR050465">
    <property type="entry name" value="UPF0194_transport"/>
</dbReference>
<dbReference type="RefSeq" id="WP_204819288.1">
    <property type="nucleotide sequence ID" value="NZ_JANHOF010000003.1"/>
</dbReference>
<dbReference type="PANTHER" id="PTHR32347">
    <property type="entry name" value="EFFLUX SYSTEM COMPONENT YKNX-RELATED"/>
    <property type="match status" value="1"/>
</dbReference>
<evidence type="ECO:0000256" key="4">
    <source>
        <dbReference type="SAM" id="SignalP"/>
    </source>
</evidence>
<comment type="similarity">
    <text evidence="2">Belongs to the membrane fusion protein (MFP) (TC 8.A.1) family.</text>
</comment>
<gene>
    <name evidence="6" type="ORF">ACFFJ8_12435</name>
</gene>
<keyword evidence="3" id="KW-0175">Coiled coil</keyword>
<evidence type="ECO:0000256" key="3">
    <source>
        <dbReference type="ARBA" id="ARBA00023054"/>
    </source>
</evidence>
<feature type="signal peptide" evidence="4">
    <location>
        <begin position="1"/>
        <end position="30"/>
    </location>
</feature>
<comment type="subcellular location">
    <subcellularLocation>
        <location evidence="1">Cell envelope</location>
    </subcellularLocation>
</comment>
<dbReference type="InterPro" id="IPR006143">
    <property type="entry name" value="RND_pump_MFP"/>
</dbReference>
<dbReference type="PROSITE" id="PS51257">
    <property type="entry name" value="PROKAR_LIPOPROTEIN"/>
    <property type="match status" value="1"/>
</dbReference>
<name>A0ABV6JBA4_9BACL</name>
<evidence type="ECO:0000259" key="5">
    <source>
        <dbReference type="Pfam" id="PF25967"/>
    </source>
</evidence>
<keyword evidence="4" id="KW-0732">Signal</keyword>
<dbReference type="PANTHER" id="PTHR32347:SF14">
    <property type="entry name" value="EFFLUX SYSTEM COMPONENT YKNX-RELATED"/>
    <property type="match status" value="1"/>
</dbReference>
<feature type="chain" id="PRO_5047223888" evidence="4">
    <location>
        <begin position="31"/>
        <end position="346"/>
    </location>
</feature>
<sequence length="346" mass="38531">MVQVIRKRMLVRRMASAALVLSLMSGCSLLPEEEDSLQPPTLQKVQKQYEIVDVKRGNIERFITSTATATSGSNTPVSFPETGGRLKNIFVQVGDLVKAGQPIAELDTGDLPVRIKLQKLNVEKRNLQLFNATTTEMSTDDIRLRELDLKGEQLILNSLEKEYNKALLFAPMDGVVTYVDSLRTGDGVEANRTVAVIADPNDVDLVYEATEAKSLVGAKVDMDVEVTIKKKTYKGKVLQTPQTAPKSDVESIIRRNSKSLIIGVPSVTNLPLRIGEYADFKIFMEKRENVIVIPRNALRNYLGRNYVQVMENDRVKEIDVETGLTTQREVEVVKGLEVGQKVILNT</sequence>
<dbReference type="Pfam" id="PF25967">
    <property type="entry name" value="RND-MFP_C"/>
    <property type="match status" value="1"/>
</dbReference>
<keyword evidence="7" id="KW-1185">Reference proteome</keyword>
<protein>
    <submittedName>
        <fullName evidence="6">Efflux RND transporter periplasmic adaptor subunit</fullName>
    </submittedName>
</protein>
<dbReference type="InterPro" id="IPR058627">
    <property type="entry name" value="MdtA-like_C"/>
</dbReference>
<evidence type="ECO:0000256" key="2">
    <source>
        <dbReference type="ARBA" id="ARBA00009477"/>
    </source>
</evidence>